<sequence>MTKYFRKTGTEKLSDVYNIRIIIQPEHWKHFPALSERLFRMPETSPPHSRKHLITARKSLFGCPEKPLS</sequence>
<comment type="caution">
    <text evidence="2">The sequence shown here is derived from an EMBL/GenBank/DDBJ whole genome shotgun (WGS) entry which is preliminary data.</text>
</comment>
<dbReference type="AlphaFoldDB" id="A0AAW7JSY2"/>
<dbReference type="EMBL" id="JAUEIF010000001">
    <property type="protein sequence ID" value="MDN0023981.1"/>
    <property type="molecule type" value="Genomic_DNA"/>
</dbReference>
<evidence type="ECO:0000313" key="4">
    <source>
        <dbReference type="Proteomes" id="UP001168478"/>
    </source>
</evidence>
<protein>
    <submittedName>
        <fullName evidence="2">Uncharacterized protein</fullName>
    </submittedName>
</protein>
<evidence type="ECO:0000313" key="1">
    <source>
        <dbReference type="EMBL" id="MDN0021484.1"/>
    </source>
</evidence>
<reference evidence="2" key="1">
    <citation type="submission" date="2023-06" db="EMBL/GenBank/DDBJ databases">
        <authorList>
            <person name="Zeman M."/>
            <person name="Kubasova T."/>
            <person name="Jahodarova E."/>
            <person name="Nykrynova M."/>
            <person name="Rychlik I."/>
        </authorList>
    </citation>
    <scope>NUCLEOTIDE SEQUENCE</scope>
    <source>
        <strain evidence="2">ET15</strain>
        <strain evidence="1">ET37</strain>
    </source>
</reference>
<name>A0AAW7JSY2_9BACT</name>
<dbReference type="EMBL" id="JAUEIE010000001">
    <property type="protein sequence ID" value="MDN0021484.1"/>
    <property type="molecule type" value="Genomic_DNA"/>
</dbReference>
<reference evidence="2" key="2">
    <citation type="submission" date="2023-08" db="EMBL/GenBank/DDBJ databases">
        <title>Identification and characterization of horizontal gene transfer across gut microbiota members of farm animals based on homology search.</title>
        <authorList>
            <person name="Schwarzerova J."/>
            <person name="Nykrynova M."/>
            <person name="Jureckova K."/>
            <person name="Cejkova D."/>
            <person name="Rychlik I."/>
        </authorList>
    </citation>
    <scope>NUCLEOTIDE SEQUENCE</scope>
    <source>
        <strain evidence="2">ET15</strain>
        <strain evidence="1">ET37</strain>
    </source>
</reference>
<dbReference type="Proteomes" id="UP001167831">
    <property type="component" value="Unassembled WGS sequence"/>
</dbReference>
<dbReference type="Proteomes" id="UP001168478">
    <property type="component" value="Unassembled WGS sequence"/>
</dbReference>
<dbReference type="RefSeq" id="WP_289836472.1">
    <property type="nucleotide sequence ID" value="NZ_JAUEIF010000001.1"/>
</dbReference>
<evidence type="ECO:0000313" key="2">
    <source>
        <dbReference type="EMBL" id="MDN0023981.1"/>
    </source>
</evidence>
<accession>A0AAW7JSY2</accession>
<keyword evidence="3" id="KW-1185">Reference proteome</keyword>
<organism evidence="2 4">
    <name type="scientific">Leyella lascolaii</name>
    <dbReference type="NCBI Taxonomy" id="1776379"/>
    <lineage>
        <taxon>Bacteria</taxon>
        <taxon>Pseudomonadati</taxon>
        <taxon>Bacteroidota</taxon>
        <taxon>Bacteroidia</taxon>
        <taxon>Bacteroidales</taxon>
        <taxon>Prevotellaceae</taxon>
        <taxon>Leyella</taxon>
    </lineage>
</organism>
<proteinExistence type="predicted"/>
<evidence type="ECO:0000313" key="3">
    <source>
        <dbReference type="Proteomes" id="UP001167831"/>
    </source>
</evidence>
<gene>
    <name evidence="1" type="ORF">QVN81_00370</name>
    <name evidence="2" type="ORF">QVN84_00365</name>
</gene>